<dbReference type="SUPFAM" id="SSF55797">
    <property type="entry name" value="PR-1-like"/>
    <property type="match status" value="1"/>
</dbReference>
<evidence type="ECO:0000256" key="2">
    <source>
        <dbReference type="SAM" id="SignalP"/>
    </source>
</evidence>
<dbReference type="PANTHER" id="PTHR31157">
    <property type="entry name" value="SCP DOMAIN-CONTAINING PROTEIN"/>
    <property type="match status" value="1"/>
</dbReference>
<dbReference type="PANTHER" id="PTHR31157:SF1">
    <property type="entry name" value="SCP DOMAIN-CONTAINING PROTEIN"/>
    <property type="match status" value="1"/>
</dbReference>
<dbReference type="InterPro" id="IPR014044">
    <property type="entry name" value="CAP_dom"/>
</dbReference>
<dbReference type="PROSITE" id="PS51257">
    <property type="entry name" value="PROKAR_LIPOPROTEIN"/>
    <property type="match status" value="1"/>
</dbReference>
<protein>
    <recommendedName>
        <fullName evidence="3">SCP domain-containing protein</fullName>
    </recommendedName>
</protein>
<organism evidence="4 5">
    <name type="scientific">Streptomyces polychromogenes</name>
    <dbReference type="NCBI Taxonomy" id="67342"/>
    <lineage>
        <taxon>Bacteria</taxon>
        <taxon>Bacillati</taxon>
        <taxon>Actinomycetota</taxon>
        <taxon>Actinomycetes</taxon>
        <taxon>Kitasatosporales</taxon>
        <taxon>Streptomycetaceae</taxon>
        <taxon>Streptomyces</taxon>
    </lineage>
</organism>
<keyword evidence="2" id="KW-0732">Signal</keyword>
<dbReference type="EMBL" id="BAAABV010000021">
    <property type="protein sequence ID" value="GAA0300481.1"/>
    <property type="molecule type" value="Genomic_DNA"/>
</dbReference>
<feature type="region of interest" description="Disordered" evidence="1">
    <location>
        <begin position="59"/>
        <end position="132"/>
    </location>
</feature>
<feature type="signal peptide" evidence="2">
    <location>
        <begin position="1"/>
        <end position="31"/>
    </location>
</feature>
<comment type="caution">
    <text evidence="4">The sequence shown here is derived from an EMBL/GenBank/DDBJ whole genome shotgun (WGS) entry which is preliminary data.</text>
</comment>
<dbReference type="Proteomes" id="UP001501867">
    <property type="component" value="Unassembled WGS sequence"/>
</dbReference>
<reference evidence="4 5" key="1">
    <citation type="journal article" date="2019" name="Int. J. Syst. Evol. Microbiol.">
        <title>The Global Catalogue of Microorganisms (GCM) 10K type strain sequencing project: providing services to taxonomists for standard genome sequencing and annotation.</title>
        <authorList>
            <consortium name="The Broad Institute Genomics Platform"/>
            <consortium name="The Broad Institute Genome Sequencing Center for Infectious Disease"/>
            <person name="Wu L."/>
            <person name="Ma J."/>
        </authorList>
    </citation>
    <scope>NUCLEOTIDE SEQUENCE [LARGE SCALE GENOMIC DNA]</scope>
    <source>
        <strain evidence="4 5">JCM 4505</strain>
    </source>
</reference>
<sequence>MRKHRKKTHYRKIAVAVGALAVVGVPTAAMACLGPQDTRPARSAAAAPWQDPALRGAQAPEGVQTPAEIPDAVPPAPTEPVAGQPAGQPAEPVVDTAPPVAPRPAAPRPAAPPAEPSAAPPAPQASGAPSDAQAEVLALVNQERAAAGCPAVTVNAKLTKAAQDHSADMAAHADMSHTGSDGSDPGQRITRAGYQWQTYGENVAYGYSTPAQVMEGWMNSPGHRRNILDCSYREIGIGLAQPGQYWTQDFGAAR</sequence>
<feature type="compositionally biased region" description="Pro residues" evidence="1">
    <location>
        <begin position="99"/>
        <end position="123"/>
    </location>
</feature>
<evidence type="ECO:0000313" key="4">
    <source>
        <dbReference type="EMBL" id="GAA0300481.1"/>
    </source>
</evidence>
<feature type="compositionally biased region" description="Low complexity" evidence="1">
    <location>
        <begin position="89"/>
        <end position="98"/>
    </location>
</feature>
<evidence type="ECO:0000259" key="3">
    <source>
        <dbReference type="Pfam" id="PF00188"/>
    </source>
</evidence>
<dbReference type="Gene3D" id="3.40.33.10">
    <property type="entry name" value="CAP"/>
    <property type="match status" value="1"/>
</dbReference>
<name>A0ABN0VGW8_9ACTN</name>
<gene>
    <name evidence="4" type="ORF">GCM10010302_43820</name>
</gene>
<accession>A0ABN0VGW8</accession>
<proteinExistence type="predicted"/>
<dbReference type="Pfam" id="PF00188">
    <property type="entry name" value="CAP"/>
    <property type="match status" value="1"/>
</dbReference>
<evidence type="ECO:0000313" key="5">
    <source>
        <dbReference type="Proteomes" id="UP001501867"/>
    </source>
</evidence>
<evidence type="ECO:0000256" key="1">
    <source>
        <dbReference type="SAM" id="MobiDB-lite"/>
    </source>
</evidence>
<dbReference type="InterPro" id="IPR035940">
    <property type="entry name" value="CAP_sf"/>
</dbReference>
<feature type="chain" id="PRO_5045351489" description="SCP domain-containing protein" evidence="2">
    <location>
        <begin position="32"/>
        <end position="254"/>
    </location>
</feature>
<dbReference type="CDD" id="cd05379">
    <property type="entry name" value="CAP_bacterial"/>
    <property type="match status" value="1"/>
</dbReference>
<keyword evidence="5" id="KW-1185">Reference proteome</keyword>
<feature type="domain" description="SCP" evidence="3">
    <location>
        <begin position="137"/>
        <end position="250"/>
    </location>
</feature>
<dbReference type="RefSeq" id="WP_344162108.1">
    <property type="nucleotide sequence ID" value="NZ_BAAABV010000021.1"/>
</dbReference>